<evidence type="ECO:0000256" key="5">
    <source>
        <dbReference type="ARBA" id="ARBA00022989"/>
    </source>
</evidence>
<dbReference type="EMBL" id="JBHRYN010000007">
    <property type="protein sequence ID" value="MFC3701072.1"/>
    <property type="molecule type" value="Genomic_DNA"/>
</dbReference>
<evidence type="ECO:0000256" key="6">
    <source>
        <dbReference type="ARBA" id="ARBA00023136"/>
    </source>
</evidence>
<keyword evidence="6 7" id="KW-0472">Membrane</keyword>
<evidence type="ECO:0000256" key="2">
    <source>
        <dbReference type="ARBA" id="ARBA00007977"/>
    </source>
</evidence>
<dbReference type="Pfam" id="PF03601">
    <property type="entry name" value="Cons_hypoth698"/>
    <property type="match status" value="1"/>
</dbReference>
<dbReference type="PANTHER" id="PTHR30106">
    <property type="entry name" value="INNER MEMBRANE PROTEIN YEIH-RELATED"/>
    <property type="match status" value="1"/>
</dbReference>
<reference evidence="9" key="1">
    <citation type="journal article" date="2019" name="Int. J. Syst. Evol. Microbiol.">
        <title>The Global Catalogue of Microorganisms (GCM) 10K type strain sequencing project: providing services to taxonomists for standard genome sequencing and annotation.</title>
        <authorList>
            <consortium name="The Broad Institute Genomics Platform"/>
            <consortium name="The Broad Institute Genome Sequencing Center for Infectious Disease"/>
            <person name="Wu L."/>
            <person name="Ma J."/>
        </authorList>
    </citation>
    <scope>NUCLEOTIDE SEQUENCE [LARGE SCALE GENOMIC DNA]</scope>
    <source>
        <strain evidence="9">CECT 8288</strain>
    </source>
</reference>
<comment type="similarity">
    <text evidence="2">Belongs to the UPF0324 family.</text>
</comment>
<keyword evidence="3" id="KW-1003">Cell membrane</keyword>
<sequence length="327" mass="34818">MWLALPIISLIAFMVAKTEFAQQNGIGALPLAIVLGIIVGNLLANKPLTQRSSTILEFSKKKLLRAGIILFGSHLTWSQLVAVGWQAALLDAVVISTVLTVGYILGVRFLGMDREETILISVGSAVCGAAAILATEPVLNAKQRDVSVAVATVVVFGTLALFCYPFIFHLSQLSSEAFGVYIGSTVHEVAQAVAAGQAIDSEAMNNAVVVKLMRVMMLAPVVIIIASLYQRTISGQQLNTAHALPWPWFVFGFIAMVAFNSLFNLPDFIVSAFQVSAQLLLTVAMTALGLQTKFSAIKAAGTKPLLLSATLFGLLLGGGFLIHQVLY</sequence>
<organism evidence="8 9">
    <name type="scientific">Reinekea marina</name>
    <dbReference type="NCBI Taxonomy" id="1310421"/>
    <lineage>
        <taxon>Bacteria</taxon>
        <taxon>Pseudomonadati</taxon>
        <taxon>Pseudomonadota</taxon>
        <taxon>Gammaproteobacteria</taxon>
        <taxon>Oceanospirillales</taxon>
        <taxon>Saccharospirillaceae</taxon>
        <taxon>Reinekea</taxon>
    </lineage>
</organism>
<dbReference type="InterPro" id="IPR018383">
    <property type="entry name" value="UPF0324_pro"/>
</dbReference>
<protein>
    <submittedName>
        <fullName evidence="8">YeiH family protein</fullName>
    </submittedName>
</protein>
<dbReference type="InterPro" id="IPR004630">
    <property type="entry name" value="UPF0324_YeiH-like"/>
</dbReference>
<feature type="transmembrane region" description="Helical" evidence="7">
    <location>
        <begin position="146"/>
        <end position="167"/>
    </location>
</feature>
<proteinExistence type="inferred from homology"/>
<feature type="transmembrane region" description="Helical" evidence="7">
    <location>
        <begin position="304"/>
        <end position="326"/>
    </location>
</feature>
<accession>A0ABV7WPU7</accession>
<comment type="caution">
    <text evidence="8">The sequence shown here is derived from an EMBL/GenBank/DDBJ whole genome shotgun (WGS) entry which is preliminary data.</text>
</comment>
<dbReference type="Proteomes" id="UP001595710">
    <property type="component" value="Unassembled WGS sequence"/>
</dbReference>
<gene>
    <name evidence="8" type="ORF">ACFOND_05395</name>
</gene>
<feature type="transmembrane region" description="Helical" evidence="7">
    <location>
        <begin position="268"/>
        <end position="292"/>
    </location>
</feature>
<comment type="subcellular location">
    <subcellularLocation>
        <location evidence="1">Cell membrane</location>
        <topology evidence="1">Multi-pass membrane protein</topology>
    </subcellularLocation>
</comment>
<keyword evidence="9" id="KW-1185">Reference proteome</keyword>
<feature type="transmembrane region" description="Helical" evidence="7">
    <location>
        <begin position="241"/>
        <end position="262"/>
    </location>
</feature>
<evidence type="ECO:0000256" key="7">
    <source>
        <dbReference type="SAM" id="Phobius"/>
    </source>
</evidence>
<evidence type="ECO:0000313" key="8">
    <source>
        <dbReference type="EMBL" id="MFC3701072.1"/>
    </source>
</evidence>
<evidence type="ECO:0000256" key="3">
    <source>
        <dbReference type="ARBA" id="ARBA00022475"/>
    </source>
</evidence>
<keyword evidence="4 7" id="KW-0812">Transmembrane</keyword>
<dbReference type="PANTHER" id="PTHR30106:SF2">
    <property type="entry name" value="UPF0324 INNER MEMBRANE PROTEIN YEIH"/>
    <property type="match status" value="1"/>
</dbReference>
<evidence type="ECO:0000256" key="4">
    <source>
        <dbReference type="ARBA" id="ARBA00022692"/>
    </source>
</evidence>
<evidence type="ECO:0000256" key="1">
    <source>
        <dbReference type="ARBA" id="ARBA00004651"/>
    </source>
</evidence>
<feature type="transmembrane region" description="Helical" evidence="7">
    <location>
        <begin position="117"/>
        <end position="134"/>
    </location>
</feature>
<feature type="transmembrane region" description="Helical" evidence="7">
    <location>
        <begin position="63"/>
        <end position="82"/>
    </location>
</feature>
<feature type="transmembrane region" description="Helical" evidence="7">
    <location>
        <begin position="211"/>
        <end position="229"/>
    </location>
</feature>
<keyword evidence="5 7" id="KW-1133">Transmembrane helix</keyword>
<evidence type="ECO:0000313" key="9">
    <source>
        <dbReference type="Proteomes" id="UP001595710"/>
    </source>
</evidence>
<name>A0ABV7WPU7_9GAMM</name>
<dbReference type="NCBIfam" id="TIGR00698">
    <property type="entry name" value="YeiH family putative sulfate export transporter"/>
    <property type="match status" value="1"/>
</dbReference>
<feature type="transmembrane region" description="Helical" evidence="7">
    <location>
        <begin position="88"/>
        <end position="110"/>
    </location>
</feature>
<feature type="transmembrane region" description="Helical" evidence="7">
    <location>
        <begin position="26"/>
        <end position="43"/>
    </location>
</feature>
<dbReference type="RefSeq" id="WP_290280210.1">
    <property type="nucleotide sequence ID" value="NZ_JAUFQI010000001.1"/>
</dbReference>